<name>A0A8K1CDS3_PYTOL</name>
<reference evidence="3" key="1">
    <citation type="submission" date="2019-03" db="EMBL/GenBank/DDBJ databases">
        <title>Long read genome sequence of the mycoparasitic Pythium oligandrum ATCC 38472 isolated from sugarbeet rhizosphere.</title>
        <authorList>
            <person name="Gaulin E."/>
        </authorList>
    </citation>
    <scope>NUCLEOTIDE SEQUENCE</scope>
    <source>
        <strain evidence="3">ATCC 38472_TT</strain>
    </source>
</reference>
<keyword evidence="1" id="KW-1133">Transmembrane helix</keyword>
<dbReference type="Pfam" id="PF05529">
    <property type="entry name" value="Bap31"/>
    <property type="match status" value="1"/>
</dbReference>
<comment type="caution">
    <text evidence="3">The sequence shown here is derived from an EMBL/GenBank/DDBJ whole genome shotgun (WGS) entry which is preliminary data.</text>
</comment>
<keyword evidence="4" id="KW-1185">Reference proteome</keyword>
<proteinExistence type="predicted"/>
<dbReference type="Proteomes" id="UP000794436">
    <property type="component" value="Unassembled WGS sequence"/>
</dbReference>
<organism evidence="3 4">
    <name type="scientific">Pythium oligandrum</name>
    <name type="common">Mycoparasitic fungus</name>
    <dbReference type="NCBI Taxonomy" id="41045"/>
    <lineage>
        <taxon>Eukaryota</taxon>
        <taxon>Sar</taxon>
        <taxon>Stramenopiles</taxon>
        <taxon>Oomycota</taxon>
        <taxon>Peronosporomycetes</taxon>
        <taxon>Pythiales</taxon>
        <taxon>Pythiaceae</taxon>
        <taxon>Pythium</taxon>
    </lineage>
</organism>
<keyword evidence="1" id="KW-0472">Membrane</keyword>
<evidence type="ECO:0000313" key="3">
    <source>
        <dbReference type="EMBL" id="TMW61551.1"/>
    </source>
</evidence>
<dbReference type="OrthoDB" id="70653at2759"/>
<protein>
    <recommendedName>
        <fullName evidence="2">BAP29/BAP31 transmembrane domain-containing protein</fullName>
    </recommendedName>
</protein>
<dbReference type="AlphaFoldDB" id="A0A8K1CDS3"/>
<dbReference type="EMBL" id="SPLM01000076">
    <property type="protein sequence ID" value="TMW61551.1"/>
    <property type="molecule type" value="Genomic_DNA"/>
</dbReference>
<sequence length="138" mass="16171">MASMWSSMTYVLLPPALILLLLLTIPFPGRFVNRMIVKTGDFAFSIKIGTLSIFSVITTISFIVLLAQSFDLQKRYAQKDAVTMETHMHYSADLQKKATRWRSERNWWISALTFTIYWMLLRFHAVKKQLLRAQRHED</sequence>
<dbReference type="InterPro" id="IPR040463">
    <property type="entry name" value="BAP29/BAP31_N"/>
</dbReference>
<gene>
    <name evidence="3" type="ORF">Poli38472_012742</name>
</gene>
<feature type="domain" description="BAP29/BAP31 transmembrane" evidence="2">
    <location>
        <begin position="7"/>
        <end position="134"/>
    </location>
</feature>
<feature type="transmembrane region" description="Helical" evidence="1">
    <location>
        <begin position="42"/>
        <end position="67"/>
    </location>
</feature>
<accession>A0A8K1CDS3</accession>
<keyword evidence="1" id="KW-0812">Transmembrane</keyword>
<feature type="transmembrane region" description="Helical" evidence="1">
    <location>
        <begin position="106"/>
        <end position="125"/>
    </location>
</feature>
<evidence type="ECO:0000259" key="2">
    <source>
        <dbReference type="Pfam" id="PF05529"/>
    </source>
</evidence>
<evidence type="ECO:0000313" key="4">
    <source>
        <dbReference type="Proteomes" id="UP000794436"/>
    </source>
</evidence>
<evidence type="ECO:0000256" key="1">
    <source>
        <dbReference type="SAM" id="Phobius"/>
    </source>
</evidence>